<evidence type="ECO:0000259" key="1">
    <source>
        <dbReference type="Pfam" id="PF00534"/>
    </source>
</evidence>
<dbReference type="GO" id="GO:0016757">
    <property type="term" value="F:glycosyltransferase activity"/>
    <property type="evidence" value="ECO:0007669"/>
    <property type="project" value="InterPro"/>
</dbReference>
<dbReference type="Proteomes" id="UP000293863">
    <property type="component" value="Unassembled WGS sequence"/>
</dbReference>
<gene>
    <name evidence="2" type="ORF">EXU28_02055</name>
</gene>
<keyword evidence="2" id="KW-0808">Transferase</keyword>
<evidence type="ECO:0000313" key="2">
    <source>
        <dbReference type="EMBL" id="RZG49141.1"/>
    </source>
</evidence>
<dbReference type="Pfam" id="PF00534">
    <property type="entry name" value="Glycos_transf_1"/>
    <property type="match status" value="1"/>
</dbReference>
<dbReference type="PANTHER" id="PTHR46401:SF8">
    <property type="entry name" value="BLL6006 PROTEIN"/>
    <property type="match status" value="1"/>
</dbReference>
<dbReference type="EMBL" id="SGSQ01000002">
    <property type="protein sequence ID" value="RZG49141.1"/>
    <property type="molecule type" value="Genomic_DNA"/>
</dbReference>
<proteinExistence type="predicted"/>
<dbReference type="AlphaFoldDB" id="A0A4Q7AK18"/>
<accession>A0A4Q7AK18</accession>
<organism evidence="2 3">
    <name type="scientific">Acinetobacter wuhouensis</name>
    <dbReference type="NCBI Taxonomy" id="1879050"/>
    <lineage>
        <taxon>Bacteria</taxon>
        <taxon>Pseudomonadati</taxon>
        <taxon>Pseudomonadota</taxon>
        <taxon>Gammaproteobacteria</taxon>
        <taxon>Moraxellales</taxon>
        <taxon>Moraxellaceae</taxon>
        <taxon>Acinetobacter</taxon>
    </lineage>
</organism>
<dbReference type="InterPro" id="IPR001296">
    <property type="entry name" value="Glyco_trans_1"/>
</dbReference>
<name>A0A4Q7AK18_9GAMM</name>
<dbReference type="CDD" id="cd03809">
    <property type="entry name" value="GT4_MtfB-like"/>
    <property type="match status" value="1"/>
</dbReference>
<evidence type="ECO:0000313" key="3">
    <source>
        <dbReference type="Proteomes" id="UP000293863"/>
    </source>
</evidence>
<comment type="caution">
    <text evidence="2">The sequence shown here is derived from an EMBL/GenBank/DDBJ whole genome shotgun (WGS) entry which is preliminary data.</text>
</comment>
<reference evidence="2 3" key="1">
    <citation type="submission" date="2019-02" db="EMBL/GenBank/DDBJ databases">
        <title>The Batch Genome Submission of Acinetobacter spp. strains.</title>
        <authorList>
            <person name="Qin J."/>
            <person name="Hu Y."/>
            <person name="Ye H."/>
            <person name="Wei L."/>
            <person name="Feng Y."/>
            <person name="Zong Z."/>
        </authorList>
    </citation>
    <scope>NUCLEOTIDE SEQUENCE [LARGE SCALE GENOMIC DNA]</scope>
    <source>
        <strain evidence="2 3">WCHAW060049</strain>
    </source>
</reference>
<dbReference type="SUPFAM" id="SSF53756">
    <property type="entry name" value="UDP-Glycosyltransferase/glycogen phosphorylase"/>
    <property type="match status" value="1"/>
</dbReference>
<dbReference type="PANTHER" id="PTHR46401">
    <property type="entry name" value="GLYCOSYLTRANSFERASE WBBK-RELATED"/>
    <property type="match status" value="1"/>
</dbReference>
<dbReference type="Gene3D" id="3.40.50.2000">
    <property type="entry name" value="Glycogen Phosphorylase B"/>
    <property type="match status" value="2"/>
</dbReference>
<protein>
    <submittedName>
        <fullName evidence="2">Glycosyltransferase family 1 protein</fullName>
    </submittedName>
</protein>
<sequence>MDTQKLNIACVFEGDIESGGGFQTQLSTILKLSKNDKYKITAFTFSNKNKELLIKHGLNVVCLKTSIFDKILKIFSLQIWFQILRFKWKTTFEKSLDNHSIDLVYFLSPSSLALYLVDHNYIYTVWDLCHRDMLEFPEVNYYREFELRENLYTSVSKKAVAILTDSKLGKDNLVKRYGVDSERIFNISFAPSINAKESNFINIKEKYNIESNYIYYPAQFWAHKNHVYIIDAIVKLKNKGILLAAVFSGSDKGNLEYILGYAKKLDVEHLIHYIGFAPNEEIYYLYKQSLALVMPSYFGPTNIPPLEAFVIGTPVIYSDLDGLREQVEGAALLCDLKNSSHLVEHLELLINSSEKRIELIELGYKRLEELQKYSIDQTLIKIFDDYSVKLRCWKSL</sequence>
<dbReference type="RefSeq" id="WP_130168079.1">
    <property type="nucleotide sequence ID" value="NZ_SGSQ01000002.1"/>
</dbReference>
<keyword evidence="3" id="KW-1185">Reference proteome</keyword>
<feature type="domain" description="Glycosyl transferase family 1" evidence="1">
    <location>
        <begin position="203"/>
        <end position="366"/>
    </location>
</feature>